<dbReference type="Gene3D" id="1.10.10.60">
    <property type="entry name" value="Homeodomain-like"/>
    <property type="match status" value="1"/>
</dbReference>
<evidence type="ECO:0000256" key="4">
    <source>
        <dbReference type="SAM" id="MobiDB-lite"/>
    </source>
</evidence>
<dbReference type="SMART" id="SM00342">
    <property type="entry name" value="HTH_ARAC"/>
    <property type="match status" value="1"/>
</dbReference>
<dbReference type="OrthoDB" id="5464689at2"/>
<dbReference type="Proteomes" id="UP000245711">
    <property type="component" value="Plasmid pRB98"/>
</dbReference>
<dbReference type="Pfam" id="PF12833">
    <property type="entry name" value="HTH_18"/>
    <property type="match status" value="1"/>
</dbReference>
<dbReference type="InterPro" id="IPR050204">
    <property type="entry name" value="AraC_XylS_family_regulators"/>
</dbReference>
<dbReference type="Pfam" id="PF14525">
    <property type="entry name" value="AraC_binding_2"/>
    <property type="match status" value="1"/>
</dbReference>
<organism evidence="6 7">
    <name type="scientific">Rhodococcus oxybenzonivorans</name>
    <dbReference type="NCBI Taxonomy" id="1990687"/>
    <lineage>
        <taxon>Bacteria</taxon>
        <taxon>Bacillati</taxon>
        <taxon>Actinomycetota</taxon>
        <taxon>Actinomycetes</taxon>
        <taxon>Mycobacteriales</taxon>
        <taxon>Nocardiaceae</taxon>
        <taxon>Rhodococcus</taxon>
    </lineage>
</organism>
<gene>
    <name evidence="6" type="ORF">CBI38_31965</name>
</gene>
<dbReference type="GO" id="GO:0003700">
    <property type="term" value="F:DNA-binding transcription factor activity"/>
    <property type="evidence" value="ECO:0007669"/>
    <property type="project" value="InterPro"/>
</dbReference>
<evidence type="ECO:0000313" key="6">
    <source>
        <dbReference type="EMBL" id="AWK76136.1"/>
    </source>
</evidence>
<accession>A0A2S2C5H5</accession>
<dbReference type="SUPFAM" id="SSF46689">
    <property type="entry name" value="Homeodomain-like"/>
    <property type="match status" value="2"/>
</dbReference>
<dbReference type="GO" id="GO:0043565">
    <property type="term" value="F:sequence-specific DNA binding"/>
    <property type="evidence" value="ECO:0007669"/>
    <property type="project" value="InterPro"/>
</dbReference>
<protein>
    <recommendedName>
        <fullName evidence="5">HTH araC/xylS-type domain-containing protein</fullName>
    </recommendedName>
</protein>
<evidence type="ECO:0000256" key="1">
    <source>
        <dbReference type="ARBA" id="ARBA00023015"/>
    </source>
</evidence>
<dbReference type="PANTHER" id="PTHR46796:SF12">
    <property type="entry name" value="HTH-TYPE DNA-BINDING TRANSCRIPTIONAL ACTIVATOR EUTR"/>
    <property type="match status" value="1"/>
</dbReference>
<dbReference type="PANTHER" id="PTHR46796">
    <property type="entry name" value="HTH-TYPE TRANSCRIPTIONAL ACTIVATOR RHAS-RELATED"/>
    <property type="match status" value="1"/>
</dbReference>
<reference evidence="6 7" key="1">
    <citation type="submission" date="2017-05" db="EMBL/GenBank/DDBJ databases">
        <title>Isolation of Rhodococcus sp. S2-17 biodegrading of BP-3.</title>
        <authorList>
            <person name="Lee Y."/>
            <person name="Kim K.H."/>
            <person name="Chun B.H."/>
            <person name="Jung H.S."/>
            <person name="Jeon C.O."/>
        </authorList>
    </citation>
    <scope>NUCLEOTIDE SEQUENCE [LARGE SCALE GENOMIC DNA]</scope>
    <source>
        <strain evidence="6 7">S2-17</strain>
        <plasmid evidence="7">prb98</plasmid>
    </source>
</reference>
<dbReference type="RefSeq" id="WP_109335617.1">
    <property type="nucleotide sequence ID" value="NZ_CP021355.1"/>
</dbReference>
<dbReference type="KEGG" id="roz:CBI38_31965"/>
<proteinExistence type="predicted"/>
<evidence type="ECO:0000259" key="5">
    <source>
        <dbReference type="PROSITE" id="PS01124"/>
    </source>
</evidence>
<dbReference type="InterPro" id="IPR009057">
    <property type="entry name" value="Homeodomain-like_sf"/>
</dbReference>
<keyword evidence="2" id="KW-0238">DNA-binding</keyword>
<dbReference type="InterPro" id="IPR035418">
    <property type="entry name" value="AraC-bd_2"/>
</dbReference>
<name>A0A2S2C5H5_9NOCA</name>
<keyword evidence="6" id="KW-0614">Plasmid</keyword>
<dbReference type="EMBL" id="CP021355">
    <property type="protein sequence ID" value="AWK76136.1"/>
    <property type="molecule type" value="Genomic_DNA"/>
</dbReference>
<evidence type="ECO:0000256" key="2">
    <source>
        <dbReference type="ARBA" id="ARBA00023125"/>
    </source>
</evidence>
<keyword evidence="7" id="KW-1185">Reference proteome</keyword>
<dbReference type="PROSITE" id="PS00041">
    <property type="entry name" value="HTH_ARAC_FAMILY_1"/>
    <property type="match status" value="1"/>
</dbReference>
<feature type="domain" description="HTH araC/xylS-type" evidence="5">
    <location>
        <begin position="238"/>
        <end position="339"/>
    </location>
</feature>
<keyword evidence="3" id="KW-0804">Transcription</keyword>
<feature type="region of interest" description="Disordered" evidence="4">
    <location>
        <begin position="1"/>
        <end position="22"/>
    </location>
</feature>
<geneLocation type="plasmid" evidence="7">
    <name>prb98</name>
</geneLocation>
<keyword evidence="1" id="KW-0805">Transcription regulation</keyword>
<evidence type="ECO:0000313" key="7">
    <source>
        <dbReference type="Proteomes" id="UP000245711"/>
    </source>
</evidence>
<dbReference type="InterPro" id="IPR018062">
    <property type="entry name" value="HTH_AraC-typ_CS"/>
</dbReference>
<sequence length="340" mass="37963">MHDPSRAAGDTTGVPEPESKRRVSAFDTCRLDEAQAALGQTYYPHRLDQLTTDPDLTMSLRTVRLGPLTLGRLSYGAEVSLDFGELENAYHVSIPLSGRVETQTGRQTNIFTPERACIYLPHQPTRITRWSADGVQYGIKFDRDYLEAELRALLGRPARTPVTFDPVLDLSSREGASWLALVRTLTADLDEDHSLLYNPLMSGQLVNALTTGLLLAAKHEHRDLLVSPAPEARPRTIKLAIDAMHAHPEEAWTVRGLAELVGVSVRTLQDGFARYVGISPVTYLRDLRLERAHQDLIQADARHDAVADVAYRWGFRHLGRFAADYRRRYGQSPSQTLATT</sequence>
<dbReference type="PROSITE" id="PS01124">
    <property type="entry name" value="HTH_ARAC_FAMILY_2"/>
    <property type="match status" value="1"/>
</dbReference>
<dbReference type="InterPro" id="IPR018060">
    <property type="entry name" value="HTH_AraC"/>
</dbReference>
<evidence type="ECO:0000256" key="3">
    <source>
        <dbReference type="ARBA" id="ARBA00023163"/>
    </source>
</evidence>
<dbReference type="AlphaFoldDB" id="A0A2S2C5H5"/>